<keyword evidence="3" id="KW-1185">Reference proteome</keyword>
<organism evidence="2 3">
    <name type="scientific">Achlya hypogyna</name>
    <name type="common">Oomycete</name>
    <name type="synonym">Protoachlya hypogyna</name>
    <dbReference type="NCBI Taxonomy" id="1202772"/>
    <lineage>
        <taxon>Eukaryota</taxon>
        <taxon>Sar</taxon>
        <taxon>Stramenopiles</taxon>
        <taxon>Oomycota</taxon>
        <taxon>Saprolegniomycetes</taxon>
        <taxon>Saprolegniales</taxon>
        <taxon>Achlyaceae</taxon>
        <taxon>Achlya</taxon>
    </lineage>
</organism>
<evidence type="ECO:0000256" key="1">
    <source>
        <dbReference type="SAM" id="MobiDB-lite"/>
    </source>
</evidence>
<feature type="region of interest" description="Disordered" evidence="1">
    <location>
        <begin position="164"/>
        <end position="193"/>
    </location>
</feature>
<reference evidence="2 3" key="1">
    <citation type="journal article" date="2014" name="Genome Biol. Evol.">
        <title>The secreted proteins of Achlya hypogyna and Thraustotheca clavata identify the ancestral oomycete secretome and reveal gene acquisitions by horizontal gene transfer.</title>
        <authorList>
            <person name="Misner I."/>
            <person name="Blouin N."/>
            <person name="Leonard G."/>
            <person name="Richards T.A."/>
            <person name="Lane C.E."/>
        </authorList>
    </citation>
    <scope>NUCLEOTIDE SEQUENCE [LARGE SCALE GENOMIC DNA]</scope>
    <source>
        <strain evidence="2 3">ATCC 48635</strain>
    </source>
</reference>
<dbReference type="Proteomes" id="UP000243579">
    <property type="component" value="Unassembled WGS sequence"/>
</dbReference>
<evidence type="ECO:0000313" key="3">
    <source>
        <dbReference type="Proteomes" id="UP000243579"/>
    </source>
</evidence>
<accession>A0A1V9ZGI7</accession>
<dbReference type="EMBL" id="JNBR01000123">
    <property type="protein sequence ID" value="OQR97067.1"/>
    <property type="molecule type" value="Genomic_DNA"/>
</dbReference>
<proteinExistence type="predicted"/>
<sequence>MLRPSSPVVVEDDVDMVQEDAELEDVDMDSTSVEIQTLLLQLKLQLDLRETDPDSFQFEYLAPDHVLVKCFVPLPAHSSMLPLIPLVLLRMQLCGDGAFVIEILQGTHLYVPPALVVRDGDRYFLLLPSLDKVSHRYGNNFARITPKLVNELIDQIHTHDPKPYVAPTIDTSPAPTAQKRAAATTPASSPHPPTLIPLAHVPGTIFQANEMQGDRIVRALLVAVTHTSIMLLVPRNVAVRRNELELAQLTERIPFKSLARISYKRNESVSLEFQPHLQRPPQTIYAPMSAQLVALLQESIERFRGDRAKRPRLDEPKKKGLEGAFSSFLSNVEKSAHKAVAQLNHVGKMLLGEDSGPSLNVISQMEAEFFRQPTLARMYAVTESYRHVAMQAEPLGDEGANEKAELYQLMFLRQPQVQQLLR</sequence>
<evidence type="ECO:0000313" key="2">
    <source>
        <dbReference type="EMBL" id="OQR97067.1"/>
    </source>
</evidence>
<name>A0A1V9ZGI7_ACHHY</name>
<gene>
    <name evidence="2" type="ORF">ACHHYP_12720</name>
</gene>
<protein>
    <submittedName>
        <fullName evidence="2">Uncharacterized protein</fullName>
    </submittedName>
</protein>
<dbReference type="AlphaFoldDB" id="A0A1V9ZGI7"/>
<comment type="caution">
    <text evidence="2">The sequence shown here is derived from an EMBL/GenBank/DDBJ whole genome shotgun (WGS) entry which is preliminary data.</text>
</comment>
<dbReference type="OrthoDB" id="70901at2759"/>